<keyword evidence="2" id="KW-0472">Membrane</keyword>
<reference evidence="4" key="1">
    <citation type="journal article" date="2023" name="Mol. Phylogenet. Evol.">
        <title>Genome-scale phylogeny and comparative genomics of the fungal order Sordariales.</title>
        <authorList>
            <person name="Hensen N."/>
            <person name="Bonometti L."/>
            <person name="Westerberg I."/>
            <person name="Brannstrom I.O."/>
            <person name="Guillou S."/>
            <person name="Cros-Aarteil S."/>
            <person name="Calhoun S."/>
            <person name="Haridas S."/>
            <person name="Kuo A."/>
            <person name="Mondo S."/>
            <person name="Pangilinan J."/>
            <person name="Riley R."/>
            <person name="LaButti K."/>
            <person name="Andreopoulos B."/>
            <person name="Lipzen A."/>
            <person name="Chen C."/>
            <person name="Yan M."/>
            <person name="Daum C."/>
            <person name="Ng V."/>
            <person name="Clum A."/>
            <person name="Steindorff A."/>
            <person name="Ohm R.A."/>
            <person name="Martin F."/>
            <person name="Silar P."/>
            <person name="Natvig D.O."/>
            <person name="Lalanne C."/>
            <person name="Gautier V."/>
            <person name="Ament-Velasquez S.L."/>
            <person name="Kruys A."/>
            <person name="Hutchinson M.I."/>
            <person name="Powell A.J."/>
            <person name="Barry K."/>
            <person name="Miller A.N."/>
            <person name="Grigoriev I.V."/>
            <person name="Debuchy R."/>
            <person name="Gladieux P."/>
            <person name="Hiltunen Thoren M."/>
            <person name="Johannesson H."/>
        </authorList>
    </citation>
    <scope>NUCLEOTIDE SEQUENCE</scope>
    <source>
        <strain evidence="4">PSN293</strain>
    </source>
</reference>
<evidence type="ECO:0000259" key="3">
    <source>
        <dbReference type="Pfam" id="PF26616"/>
    </source>
</evidence>
<feature type="domain" description="CorA-like transporter" evidence="3">
    <location>
        <begin position="10"/>
        <end position="277"/>
    </location>
</feature>
<keyword evidence="2" id="KW-1133">Transmembrane helix</keyword>
<protein>
    <recommendedName>
        <fullName evidence="3">CorA-like transporter domain-containing protein</fullName>
    </recommendedName>
</protein>
<feature type="compositionally biased region" description="Basic and acidic residues" evidence="1">
    <location>
        <begin position="372"/>
        <end position="381"/>
    </location>
</feature>
<dbReference type="Proteomes" id="UP001301769">
    <property type="component" value="Unassembled WGS sequence"/>
</dbReference>
<evidence type="ECO:0000256" key="2">
    <source>
        <dbReference type="SAM" id="Phobius"/>
    </source>
</evidence>
<sequence length="674" mass="77042">MDDRFEQVWSRSGDYPETHLRPLKSHEYHERNCRRERLEREQDSLFDHTQQKIEFWETERENKFGSHEFRTIRDMKAHLDETKNAPQIRHTFIESDDSRSPVNCHPDLLKSLFTYHQVEPSFLDAIHTFGDQDDPKDLCLMNFNSFDTLTVREDKLVAVPKLNRSGREINMSYLLRAPEAKKNKGWKWQIRQAAVYQSFDTETGKSFWCTIKGNDEFNKRIKRSSPYLDLPSPNSTMNKIEVADCFVASLATHMVYFAWCDESWRDFINDIEDGIRGPLEMARSAPIDDDLEDTGSKLKTYPRSLRDTRRNSTMRSNKTPGGTAQGSKANSKRNTGLSARPGTLRKRSTMELIEGAHRALLRYMTGSSIKPKVTDPEKDAEGAPAAPATGGLFVVDDNASSRSSEEGHLVDTREVLNKFRFSDVQTLYTFSDRIRRAILTLTLNISVLGEMHEYFTQRLLNSDLQTFRHIREGCRENGDAIGEFLREVKSLSKRLETRRTQLECLGVLLAEGNSLYDGILQYRQLDISQRFQETSRRSADHMQVMANKTRVETASMHVITVVTMIFLPATFVATFFQSGVFLWNNDSPSQVNVMEQTGESYKYRADGFSLFAAVSVPMMVVTVGIWLYVFLSMRRSMARRMGVTSSRWSWGSRGSHGVATAEDGKMGAGALGEV</sequence>
<feature type="transmembrane region" description="Helical" evidence="2">
    <location>
        <begin position="608"/>
        <end position="631"/>
    </location>
</feature>
<reference evidence="4" key="2">
    <citation type="submission" date="2023-05" db="EMBL/GenBank/DDBJ databases">
        <authorList>
            <consortium name="Lawrence Berkeley National Laboratory"/>
            <person name="Steindorff A."/>
            <person name="Hensen N."/>
            <person name="Bonometti L."/>
            <person name="Westerberg I."/>
            <person name="Brannstrom I.O."/>
            <person name="Guillou S."/>
            <person name="Cros-Aarteil S."/>
            <person name="Calhoun S."/>
            <person name="Haridas S."/>
            <person name="Kuo A."/>
            <person name="Mondo S."/>
            <person name="Pangilinan J."/>
            <person name="Riley R."/>
            <person name="Labutti K."/>
            <person name="Andreopoulos B."/>
            <person name="Lipzen A."/>
            <person name="Chen C."/>
            <person name="Yanf M."/>
            <person name="Daum C."/>
            <person name="Ng V."/>
            <person name="Clum A."/>
            <person name="Ohm R."/>
            <person name="Martin F."/>
            <person name="Silar P."/>
            <person name="Natvig D."/>
            <person name="Lalanne C."/>
            <person name="Gautier V."/>
            <person name="Ament-Velasquez S.L."/>
            <person name="Kruys A."/>
            <person name="Hutchinson M.I."/>
            <person name="Powell A.J."/>
            <person name="Barry K."/>
            <person name="Miller A.N."/>
            <person name="Grigoriev I.V."/>
            <person name="Debuchy R."/>
            <person name="Gladieux P."/>
            <person name="Thoren M.H."/>
            <person name="Johannesson H."/>
        </authorList>
    </citation>
    <scope>NUCLEOTIDE SEQUENCE</scope>
    <source>
        <strain evidence="4">PSN293</strain>
    </source>
</reference>
<proteinExistence type="predicted"/>
<accession>A0AAN6XYF0</accession>
<dbReference type="EMBL" id="MU858264">
    <property type="protein sequence ID" value="KAK4207991.1"/>
    <property type="molecule type" value="Genomic_DNA"/>
</dbReference>
<feature type="transmembrane region" description="Helical" evidence="2">
    <location>
        <begin position="558"/>
        <end position="583"/>
    </location>
</feature>
<comment type="caution">
    <text evidence="4">The sequence shown here is derived from an EMBL/GenBank/DDBJ whole genome shotgun (WGS) entry which is preliminary data.</text>
</comment>
<keyword evidence="2" id="KW-0812">Transmembrane</keyword>
<feature type="compositionally biased region" description="Low complexity" evidence="1">
    <location>
        <begin position="382"/>
        <end position="391"/>
    </location>
</feature>
<evidence type="ECO:0000313" key="4">
    <source>
        <dbReference type="EMBL" id="KAK4207991.1"/>
    </source>
</evidence>
<dbReference type="Gene3D" id="1.20.58.340">
    <property type="entry name" value="Magnesium transport protein CorA, transmembrane region"/>
    <property type="match status" value="1"/>
</dbReference>
<evidence type="ECO:0000256" key="1">
    <source>
        <dbReference type="SAM" id="MobiDB-lite"/>
    </source>
</evidence>
<dbReference type="InterPro" id="IPR058257">
    <property type="entry name" value="CorA-like_dom"/>
</dbReference>
<feature type="region of interest" description="Disordered" evidence="1">
    <location>
        <begin position="370"/>
        <end position="391"/>
    </location>
</feature>
<dbReference type="Pfam" id="PF26616">
    <property type="entry name" value="CorA-like"/>
    <property type="match status" value="1"/>
</dbReference>
<evidence type="ECO:0000313" key="5">
    <source>
        <dbReference type="Proteomes" id="UP001301769"/>
    </source>
</evidence>
<organism evidence="4 5">
    <name type="scientific">Rhypophila decipiens</name>
    <dbReference type="NCBI Taxonomy" id="261697"/>
    <lineage>
        <taxon>Eukaryota</taxon>
        <taxon>Fungi</taxon>
        <taxon>Dikarya</taxon>
        <taxon>Ascomycota</taxon>
        <taxon>Pezizomycotina</taxon>
        <taxon>Sordariomycetes</taxon>
        <taxon>Sordariomycetidae</taxon>
        <taxon>Sordariales</taxon>
        <taxon>Naviculisporaceae</taxon>
        <taxon>Rhypophila</taxon>
    </lineage>
</organism>
<name>A0AAN6XYF0_9PEZI</name>
<feature type="region of interest" description="Disordered" evidence="1">
    <location>
        <begin position="286"/>
        <end position="342"/>
    </location>
</feature>
<keyword evidence="5" id="KW-1185">Reference proteome</keyword>
<dbReference type="AlphaFoldDB" id="A0AAN6XYF0"/>
<feature type="compositionally biased region" description="Polar residues" evidence="1">
    <location>
        <begin position="311"/>
        <end position="337"/>
    </location>
</feature>
<gene>
    <name evidence="4" type="ORF">QBC37DRAFT_432642</name>
</gene>